<evidence type="ECO:0000256" key="7">
    <source>
        <dbReference type="SAM" id="Coils"/>
    </source>
</evidence>
<dbReference type="PROSITE" id="PS51705">
    <property type="entry name" value="G_HFLX"/>
    <property type="match status" value="1"/>
</dbReference>
<evidence type="ECO:0000256" key="4">
    <source>
        <dbReference type="ARBA" id="ARBA00022842"/>
    </source>
</evidence>
<evidence type="ECO:0000259" key="8">
    <source>
        <dbReference type="PROSITE" id="PS51705"/>
    </source>
</evidence>
<evidence type="ECO:0000313" key="9">
    <source>
        <dbReference type="EMBL" id="ABW65815.1"/>
    </source>
</evidence>
<dbReference type="NCBIfam" id="TIGR03156">
    <property type="entry name" value="GTP_HflX"/>
    <property type="match status" value="1"/>
</dbReference>
<comment type="subunit">
    <text evidence="6">Monomer. Associates with the 50S ribosomal subunit.</text>
</comment>
<dbReference type="Gene3D" id="3.40.50.300">
    <property type="entry name" value="P-loop containing nucleotide triphosphate hydrolases"/>
    <property type="match status" value="1"/>
</dbReference>
<keyword evidence="10" id="KW-1185">Reference proteome</keyword>
<dbReference type="STRING" id="96561.Dole_0005"/>
<dbReference type="Pfam" id="PF13167">
    <property type="entry name" value="GTP-bdg_N"/>
    <property type="match status" value="1"/>
</dbReference>
<dbReference type="KEGG" id="dol:Dole_0005"/>
<dbReference type="RefSeq" id="WP_012173434.1">
    <property type="nucleotide sequence ID" value="NC_009943.1"/>
</dbReference>
<evidence type="ECO:0000256" key="2">
    <source>
        <dbReference type="ARBA" id="ARBA00022723"/>
    </source>
</evidence>
<dbReference type="PANTHER" id="PTHR10229:SF0">
    <property type="entry name" value="GTP-BINDING PROTEIN 6-RELATED"/>
    <property type="match status" value="1"/>
</dbReference>
<dbReference type="GO" id="GO:0003924">
    <property type="term" value="F:GTPase activity"/>
    <property type="evidence" value="ECO:0007669"/>
    <property type="project" value="UniProtKB-UniRule"/>
</dbReference>
<dbReference type="PRINTS" id="PR00326">
    <property type="entry name" value="GTP1OBG"/>
</dbReference>
<keyword evidence="3 6" id="KW-0547">Nucleotide-binding</keyword>
<dbReference type="CDD" id="cd01878">
    <property type="entry name" value="HflX"/>
    <property type="match status" value="1"/>
</dbReference>
<dbReference type="InterPro" id="IPR030394">
    <property type="entry name" value="G_HFLX_dom"/>
</dbReference>
<dbReference type="HOGENOM" id="CLU_019597_7_1_7"/>
<keyword evidence="2" id="KW-0479">Metal-binding</keyword>
<gene>
    <name evidence="6" type="primary">hflX</name>
    <name evidence="9" type="ordered locus">Dole_0005</name>
</gene>
<evidence type="ECO:0000313" key="10">
    <source>
        <dbReference type="Proteomes" id="UP000008561"/>
    </source>
</evidence>
<dbReference type="InterPro" id="IPR025121">
    <property type="entry name" value="GTPase_HflX_N"/>
</dbReference>
<dbReference type="InterPro" id="IPR027417">
    <property type="entry name" value="P-loop_NTPase"/>
</dbReference>
<dbReference type="Proteomes" id="UP000008561">
    <property type="component" value="Chromosome"/>
</dbReference>
<accession>A8ZRP8</accession>
<dbReference type="GO" id="GO:0043022">
    <property type="term" value="F:ribosome binding"/>
    <property type="evidence" value="ECO:0007669"/>
    <property type="project" value="TreeGrafter"/>
</dbReference>
<feature type="coiled-coil region" evidence="7">
    <location>
        <begin position="345"/>
        <end position="379"/>
    </location>
</feature>
<comment type="similarity">
    <text evidence="6">Belongs to the TRAFAC class OBG-HflX-like GTPase superfamily. HflX GTPase family.</text>
</comment>
<dbReference type="Gene3D" id="3.40.50.11060">
    <property type="entry name" value="GTPase HflX, N-terminal domain"/>
    <property type="match status" value="1"/>
</dbReference>
<comment type="function">
    <text evidence="6">GTPase that associates with the 50S ribosomal subunit and may have a role during protein synthesis or ribosome biogenesis.</text>
</comment>
<dbReference type="Pfam" id="PF16360">
    <property type="entry name" value="GTP-bdg_M"/>
    <property type="match status" value="1"/>
</dbReference>
<dbReference type="eggNOG" id="COG2262">
    <property type="taxonomic scope" value="Bacteria"/>
</dbReference>
<dbReference type="Pfam" id="PF01926">
    <property type="entry name" value="MMR_HSR1"/>
    <property type="match status" value="1"/>
</dbReference>
<dbReference type="GO" id="GO:0005737">
    <property type="term" value="C:cytoplasm"/>
    <property type="evidence" value="ECO:0007669"/>
    <property type="project" value="UniProtKB-SubCell"/>
</dbReference>
<dbReference type="InterPro" id="IPR006073">
    <property type="entry name" value="GTP-bd"/>
</dbReference>
<proteinExistence type="inferred from homology"/>
<dbReference type="OrthoDB" id="9812272at2"/>
<evidence type="ECO:0000256" key="6">
    <source>
        <dbReference type="HAMAP-Rule" id="MF_00900"/>
    </source>
</evidence>
<dbReference type="EMBL" id="CP000859">
    <property type="protein sequence ID" value="ABW65815.1"/>
    <property type="molecule type" value="Genomic_DNA"/>
</dbReference>
<name>A8ZRP8_DESOH</name>
<keyword evidence="7" id="KW-0175">Coiled coil</keyword>
<dbReference type="GO" id="GO:0046872">
    <property type="term" value="F:metal ion binding"/>
    <property type="evidence" value="ECO:0007669"/>
    <property type="project" value="UniProtKB-KW"/>
</dbReference>
<dbReference type="SUPFAM" id="SSF52540">
    <property type="entry name" value="P-loop containing nucleoside triphosphate hydrolases"/>
    <property type="match status" value="1"/>
</dbReference>
<dbReference type="InterPro" id="IPR016496">
    <property type="entry name" value="GTPase_HflX"/>
</dbReference>
<dbReference type="GO" id="GO:0005525">
    <property type="term" value="F:GTP binding"/>
    <property type="evidence" value="ECO:0007669"/>
    <property type="project" value="UniProtKB-UniRule"/>
</dbReference>
<keyword evidence="5 6" id="KW-0342">GTP-binding</keyword>
<dbReference type="Gene3D" id="6.10.250.2860">
    <property type="match status" value="1"/>
</dbReference>
<sequence length="565" mass="61446">MKKRPHGNTGGLKADHLRRLDNLYRRRVPSSFLVTPELARELCLLSREIRRQIGLLIDRQGVVAHVIVGTDSAIVIPDISEYRTAAGRLRGLKCVHTHLGPDPLTADDITDLSLLRLDIMAAVADTGGPEENPRYRVYGAHLLPGNGEGGPSGPSCKVLDPLGHADLDIGCDGLIASLEDELAQAGALREAGQKSDRAILVSVTGAPRAAAGASLTELSALAASADIAVVDTVLQFRKKTDARFLLGRGKLGELAVLALQTGANLLVFDQELNPSQIRSITDQVDIKVIDRTQLILDIFAQRAQSMEGKLQVAHAQLKYLLPRLVTKNTAMSRLTGGIGGRGPGETKLEINRRRVRDQLARLEKQLESIKKQRRQQKARRDKRALPVISILGYTNAGKSTLLNTLSKSGVATADRLFMTLDPASRRIRFPREMDVILTDTVGFIQNLPKELMVAFRATLEELERADLFIHVVDAANPAAEAQIRSVERIVTELGLSLTPMVYAVNKADRATPEQVEALVRATGGVPVSANNAATLGPLIDRLADRVGQIVKHNRRLSENPVISDY</sequence>
<evidence type="ECO:0000256" key="1">
    <source>
        <dbReference type="ARBA" id="ARBA00022490"/>
    </source>
</evidence>
<organism evidence="9 10">
    <name type="scientific">Desulfosudis oleivorans (strain DSM 6200 / JCM 39069 / Hxd3)</name>
    <name type="common">Desulfococcus oleovorans</name>
    <dbReference type="NCBI Taxonomy" id="96561"/>
    <lineage>
        <taxon>Bacteria</taxon>
        <taxon>Pseudomonadati</taxon>
        <taxon>Thermodesulfobacteriota</taxon>
        <taxon>Desulfobacteria</taxon>
        <taxon>Desulfobacterales</taxon>
        <taxon>Desulfosudaceae</taxon>
        <taxon>Desulfosudis</taxon>
    </lineage>
</organism>
<protein>
    <recommendedName>
        <fullName evidence="6">GTPase HflX</fullName>
    </recommendedName>
    <alternativeName>
        <fullName evidence="6">GTP-binding protein HflX</fullName>
    </alternativeName>
</protein>
<evidence type="ECO:0000256" key="3">
    <source>
        <dbReference type="ARBA" id="ARBA00022741"/>
    </source>
</evidence>
<keyword evidence="1 6" id="KW-0963">Cytoplasm</keyword>
<dbReference type="FunFam" id="3.40.50.11060:FF:000001">
    <property type="entry name" value="GTPase HflX"/>
    <property type="match status" value="1"/>
</dbReference>
<dbReference type="PANTHER" id="PTHR10229">
    <property type="entry name" value="GTP-BINDING PROTEIN HFLX"/>
    <property type="match status" value="1"/>
</dbReference>
<dbReference type="HAMAP" id="MF_00900">
    <property type="entry name" value="GTPase_HflX"/>
    <property type="match status" value="1"/>
</dbReference>
<reference evidence="9 10" key="1">
    <citation type="submission" date="2007-10" db="EMBL/GenBank/DDBJ databases">
        <title>Complete sequence of Desulfococcus oleovorans Hxd3.</title>
        <authorList>
            <consortium name="US DOE Joint Genome Institute"/>
            <person name="Copeland A."/>
            <person name="Lucas S."/>
            <person name="Lapidus A."/>
            <person name="Barry K."/>
            <person name="Glavina del Rio T."/>
            <person name="Dalin E."/>
            <person name="Tice H."/>
            <person name="Pitluck S."/>
            <person name="Kiss H."/>
            <person name="Brettin T."/>
            <person name="Bruce D."/>
            <person name="Detter J.C."/>
            <person name="Han C."/>
            <person name="Schmutz J."/>
            <person name="Larimer F."/>
            <person name="Land M."/>
            <person name="Hauser L."/>
            <person name="Kyrpides N."/>
            <person name="Kim E."/>
            <person name="Wawrik B."/>
            <person name="Richardson P."/>
        </authorList>
    </citation>
    <scope>NUCLEOTIDE SEQUENCE [LARGE SCALE GENOMIC DNA]</scope>
    <source>
        <strain evidence="10">DSM 6200 / JCM 39069 / Hxd3</strain>
    </source>
</reference>
<comment type="subcellular location">
    <subcellularLocation>
        <location evidence="6">Cytoplasm</location>
    </subcellularLocation>
    <text evidence="6">May associate with membranes.</text>
</comment>
<dbReference type="InterPro" id="IPR032305">
    <property type="entry name" value="GTP-bd_M"/>
</dbReference>
<dbReference type="AlphaFoldDB" id="A8ZRP8"/>
<feature type="domain" description="Hflx-type G" evidence="8">
    <location>
        <begin position="386"/>
        <end position="550"/>
    </location>
</feature>
<keyword evidence="4" id="KW-0460">Magnesium</keyword>
<dbReference type="InterPro" id="IPR042108">
    <property type="entry name" value="GTPase_HflX_N_sf"/>
</dbReference>
<evidence type="ECO:0000256" key="5">
    <source>
        <dbReference type="ARBA" id="ARBA00023134"/>
    </source>
</evidence>